<organism evidence="1 2">
    <name type="scientific">Bacteroides caccae</name>
    <dbReference type="NCBI Taxonomy" id="47678"/>
    <lineage>
        <taxon>Bacteria</taxon>
        <taxon>Pseudomonadati</taxon>
        <taxon>Bacteroidota</taxon>
        <taxon>Bacteroidia</taxon>
        <taxon>Bacteroidales</taxon>
        <taxon>Bacteroidaceae</taxon>
        <taxon>Bacteroides</taxon>
    </lineage>
</organism>
<reference evidence="1 2" key="1">
    <citation type="submission" date="2015-09" db="EMBL/GenBank/DDBJ databases">
        <authorList>
            <consortium name="Pathogen Informatics"/>
        </authorList>
    </citation>
    <scope>NUCLEOTIDE SEQUENCE [LARGE SCALE GENOMIC DNA]</scope>
    <source>
        <strain evidence="1 2">2789STDY5834880</strain>
    </source>
</reference>
<dbReference type="EMBL" id="CZAI01000008">
    <property type="protein sequence ID" value="CUP85717.1"/>
    <property type="molecule type" value="Genomic_DNA"/>
</dbReference>
<protein>
    <submittedName>
        <fullName evidence="1">Predicted P-loop ATPase and inactivated derivatives</fullName>
    </submittedName>
</protein>
<sequence length="56" mass="6119">MNITFIRQDSGSGKETLSICEAGTLFDKMKTETKSGHIMTLRELIESVGTVISLLS</sequence>
<gene>
    <name evidence="1" type="ORF">ERS852494_03244</name>
</gene>
<evidence type="ECO:0000313" key="2">
    <source>
        <dbReference type="Proteomes" id="UP000095657"/>
    </source>
</evidence>
<name>A0A174RPM0_9BACE</name>
<evidence type="ECO:0000313" key="1">
    <source>
        <dbReference type="EMBL" id="CUP85717.1"/>
    </source>
</evidence>
<dbReference type="AlphaFoldDB" id="A0A174RPM0"/>
<dbReference type="Proteomes" id="UP000095657">
    <property type="component" value="Unassembled WGS sequence"/>
</dbReference>
<proteinExistence type="predicted"/>
<accession>A0A174RPM0</accession>